<reference evidence="1" key="1">
    <citation type="submission" date="2021-06" db="EMBL/GenBank/DDBJ databases">
        <authorList>
            <person name="Kallberg Y."/>
            <person name="Tangrot J."/>
            <person name="Rosling A."/>
        </authorList>
    </citation>
    <scope>NUCLEOTIDE SEQUENCE</scope>
    <source>
        <strain evidence="1">IA702</strain>
    </source>
</reference>
<evidence type="ECO:0000313" key="1">
    <source>
        <dbReference type="EMBL" id="CAG8622519.1"/>
    </source>
</evidence>
<gene>
    <name evidence="1" type="ORF">POCULU_LOCUS8491</name>
</gene>
<comment type="caution">
    <text evidence="1">The sequence shown here is derived from an EMBL/GenBank/DDBJ whole genome shotgun (WGS) entry which is preliminary data.</text>
</comment>
<accession>A0A9N9D0K8</accession>
<keyword evidence="2" id="KW-1185">Reference proteome</keyword>
<dbReference type="AlphaFoldDB" id="A0A9N9D0K8"/>
<protein>
    <submittedName>
        <fullName evidence="1">4527_t:CDS:1</fullName>
    </submittedName>
</protein>
<name>A0A9N9D0K8_9GLOM</name>
<evidence type="ECO:0000313" key="2">
    <source>
        <dbReference type="Proteomes" id="UP000789572"/>
    </source>
</evidence>
<organism evidence="1 2">
    <name type="scientific">Paraglomus occultum</name>
    <dbReference type="NCBI Taxonomy" id="144539"/>
    <lineage>
        <taxon>Eukaryota</taxon>
        <taxon>Fungi</taxon>
        <taxon>Fungi incertae sedis</taxon>
        <taxon>Mucoromycota</taxon>
        <taxon>Glomeromycotina</taxon>
        <taxon>Glomeromycetes</taxon>
        <taxon>Paraglomerales</taxon>
        <taxon>Paraglomeraceae</taxon>
        <taxon>Paraglomus</taxon>
    </lineage>
</organism>
<proteinExistence type="predicted"/>
<dbReference type="EMBL" id="CAJVPJ010002484">
    <property type="protein sequence ID" value="CAG8622519.1"/>
    <property type="molecule type" value="Genomic_DNA"/>
</dbReference>
<sequence>RSICLTLPFSAGVIWETDCDSMRLKKDPLQVMTGIVYESAALGRRLDKA</sequence>
<dbReference type="Proteomes" id="UP000789572">
    <property type="component" value="Unassembled WGS sequence"/>
</dbReference>
<feature type="non-terminal residue" evidence="1">
    <location>
        <position position="1"/>
    </location>
</feature>